<sequence length="392" mass="42334">MFYASFSFFYYFLLPTCLFVYWSLSLSLLSLSLCLFCLPALSLLCLSPSSSPLSVFLSPPPLSLSPFFLRFYASFCVSAFSAYLSVCFISLSLLSSSSSLSSPSSSSPISPLSLSLSLSSQSSLSLCLSPLLLDLLCLSLPLSSPCPSLCSPRPHPVVPISSGSVVFSFLRTSAYFSLALFSHPLAVSLPRSSLIVDSPLRLLSLSVLPLCCVLCLCPPLVLLSFSALSLSPSACSIYFSHLSFRLRSSALSKVSVLICSSFSLVSSSRCFSSVSFISPNRFLSLSLPSAYALSSHHFFDSGHLFSFFLSSLIFAVIRMILIRFLLLSSTVSSSRRLSSLSRSRSTLSARSLFSCRLSLLLLSCRGGSALSVSFLFVVSHTHQCSHTHISKD</sequence>
<evidence type="ECO:0000256" key="1">
    <source>
        <dbReference type="SAM" id="Phobius"/>
    </source>
</evidence>
<reference evidence="2 3" key="1">
    <citation type="submission" date="2018-04" db="EMBL/GenBank/DDBJ databases">
        <authorList>
            <person name="Zhang X."/>
            <person name="Yuan J."/>
            <person name="Li F."/>
            <person name="Xiang J."/>
        </authorList>
    </citation>
    <scope>NUCLEOTIDE SEQUENCE [LARGE SCALE GENOMIC DNA]</scope>
    <source>
        <tissue evidence="2">Muscle</tissue>
    </source>
</reference>
<proteinExistence type="predicted"/>
<keyword evidence="1" id="KW-0812">Transmembrane</keyword>
<dbReference type="Proteomes" id="UP000283509">
    <property type="component" value="Unassembled WGS sequence"/>
</dbReference>
<feature type="transmembrane region" description="Helical" evidence="1">
    <location>
        <begin position="71"/>
        <end position="94"/>
    </location>
</feature>
<accession>A0A423S939</accession>
<keyword evidence="1" id="KW-0472">Membrane</keyword>
<evidence type="ECO:0000313" key="2">
    <source>
        <dbReference type="EMBL" id="ROT60741.1"/>
    </source>
</evidence>
<protein>
    <submittedName>
        <fullName evidence="2">Uncharacterized protein</fullName>
    </submittedName>
</protein>
<reference evidence="2 3" key="2">
    <citation type="submission" date="2019-01" db="EMBL/GenBank/DDBJ databases">
        <title>The decoding of complex shrimp genome reveals the adaptation for benthos swimmer, frequently molting mechanism and breeding impact on genome.</title>
        <authorList>
            <person name="Sun Y."/>
            <person name="Gao Y."/>
            <person name="Yu Y."/>
        </authorList>
    </citation>
    <scope>NUCLEOTIDE SEQUENCE [LARGE SCALE GENOMIC DNA]</scope>
    <source>
        <tissue evidence="2">Muscle</tissue>
    </source>
</reference>
<dbReference type="AlphaFoldDB" id="A0A423S939"/>
<feature type="transmembrane region" description="Helical" evidence="1">
    <location>
        <begin position="202"/>
        <end position="230"/>
    </location>
</feature>
<evidence type="ECO:0000313" key="3">
    <source>
        <dbReference type="Proteomes" id="UP000283509"/>
    </source>
</evidence>
<comment type="caution">
    <text evidence="2">The sequence shown here is derived from an EMBL/GenBank/DDBJ whole genome shotgun (WGS) entry which is preliminary data.</text>
</comment>
<feature type="transmembrane region" description="Helical" evidence="1">
    <location>
        <begin position="6"/>
        <end position="24"/>
    </location>
</feature>
<gene>
    <name evidence="2" type="ORF">C7M84_021684</name>
</gene>
<keyword evidence="1" id="KW-1133">Transmembrane helix</keyword>
<name>A0A423S939_PENVA</name>
<feature type="transmembrane region" description="Helical" evidence="1">
    <location>
        <begin position="305"/>
        <end position="326"/>
    </location>
</feature>
<keyword evidence="3" id="KW-1185">Reference proteome</keyword>
<dbReference type="EMBL" id="QCYY01004589">
    <property type="protein sequence ID" value="ROT60741.1"/>
    <property type="molecule type" value="Genomic_DNA"/>
</dbReference>
<organism evidence="2 3">
    <name type="scientific">Penaeus vannamei</name>
    <name type="common">Whiteleg shrimp</name>
    <name type="synonym">Litopenaeus vannamei</name>
    <dbReference type="NCBI Taxonomy" id="6689"/>
    <lineage>
        <taxon>Eukaryota</taxon>
        <taxon>Metazoa</taxon>
        <taxon>Ecdysozoa</taxon>
        <taxon>Arthropoda</taxon>
        <taxon>Crustacea</taxon>
        <taxon>Multicrustacea</taxon>
        <taxon>Malacostraca</taxon>
        <taxon>Eumalacostraca</taxon>
        <taxon>Eucarida</taxon>
        <taxon>Decapoda</taxon>
        <taxon>Dendrobranchiata</taxon>
        <taxon>Penaeoidea</taxon>
        <taxon>Penaeidae</taxon>
        <taxon>Penaeus</taxon>
    </lineage>
</organism>